<dbReference type="Gene3D" id="1.10.1300.10">
    <property type="entry name" value="3'5'-cyclic nucleotide phosphodiesterase, catalytic domain"/>
    <property type="match status" value="1"/>
</dbReference>
<dbReference type="InterPro" id="IPR011009">
    <property type="entry name" value="Kinase-like_dom_sf"/>
</dbReference>
<dbReference type="EC" id="3.1.4.-" evidence="6"/>
<dbReference type="PROSITE" id="PS50290">
    <property type="entry name" value="PI3_4_KINASE_3"/>
    <property type="match status" value="1"/>
</dbReference>
<reference evidence="11 12" key="1">
    <citation type="submission" date="2012-05" db="EMBL/GenBank/DDBJ databases">
        <title>Recombination and specialization in a pathogen metapopulation.</title>
        <authorList>
            <person name="Gardiner A."/>
            <person name="Kemen E."/>
            <person name="Schultz-Larsen T."/>
            <person name="MacLean D."/>
            <person name="Van Oosterhout C."/>
            <person name="Jones J.D.G."/>
        </authorList>
    </citation>
    <scope>NUCLEOTIDE SEQUENCE [LARGE SCALE GENOMIC DNA]</scope>
    <source>
        <strain evidence="11 12">Ac Nc2</strain>
    </source>
</reference>
<comment type="catalytic activity">
    <reaction evidence="5">
        <text>L-threonyl-[protein] + ATP = O-phospho-L-threonyl-[protein] + ADP + H(+)</text>
        <dbReference type="Rhea" id="RHEA:46608"/>
        <dbReference type="Rhea" id="RHEA-COMP:11060"/>
        <dbReference type="Rhea" id="RHEA-COMP:11605"/>
        <dbReference type="ChEBI" id="CHEBI:15378"/>
        <dbReference type="ChEBI" id="CHEBI:30013"/>
        <dbReference type="ChEBI" id="CHEBI:30616"/>
        <dbReference type="ChEBI" id="CHEBI:61977"/>
        <dbReference type="ChEBI" id="CHEBI:456216"/>
        <dbReference type="EC" id="2.7.11.1"/>
    </reaction>
</comment>
<dbReference type="InterPro" id="IPR038980">
    <property type="entry name" value="ATM_plant"/>
</dbReference>
<dbReference type="InterPro" id="IPR003607">
    <property type="entry name" value="HD/PDEase_dom"/>
</dbReference>
<dbReference type="GO" id="GO:0046872">
    <property type="term" value="F:metal ion binding"/>
    <property type="evidence" value="ECO:0007669"/>
    <property type="project" value="UniProtKB-KW"/>
</dbReference>
<dbReference type="SUPFAM" id="SSF48371">
    <property type="entry name" value="ARM repeat"/>
    <property type="match status" value="1"/>
</dbReference>
<evidence type="ECO:0000256" key="2">
    <source>
        <dbReference type="ARBA" id="ARBA00022535"/>
    </source>
</evidence>
<evidence type="ECO:0000313" key="11">
    <source>
        <dbReference type="EMBL" id="CCI40341.1"/>
    </source>
</evidence>
<evidence type="ECO:0000256" key="3">
    <source>
        <dbReference type="ARBA" id="ARBA00022679"/>
    </source>
</evidence>
<feature type="region of interest" description="Disordered" evidence="7">
    <location>
        <begin position="752"/>
        <end position="780"/>
    </location>
</feature>
<dbReference type="Pfam" id="PF00233">
    <property type="entry name" value="PDEase_I"/>
    <property type="match status" value="1"/>
</dbReference>
<evidence type="ECO:0000256" key="4">
    <source>
        <dbReference type="ARBA" id="ARBA00022777"/>
    </source>
</evidence>
<feature type="domain" description="FAT" evidence="9">
    <location>
        <begin position="3701"/>
        <end position="4177"/>
    </location>
</feature>
<evidence type="ECO:0000256" key="1">
    <source>
        <dbReference type="ARBA" id="ARBA00022527"/>
    </source>
</evidence>
<dbReference type="Gene3D" id="3.30.1010.10">
    <property type="entry name" value="Phosphatidylinositol 3-kinase Catalytic Subunit, Chain A, domain 4"/>
    <property type="match status" value="1"/>
</dbReference>
<protein>
    <recommendedName>
        <fullName evidence="6">Phosphodiesterase</fullName>
        <ecNumber evidence="6">3.1.4.-</ecNumber>
    </recommendedName>
</protein>
<dbReference type="SMART" id="SM00065">
    <property type="entry name" value="GAF"/>
    <property type="match status" value="3"/>
</dbReference>
<dbReference type="GO" id="GO:0007165">
    <property type="term" value="P:signal transduction"/>
    <property type="evidence" value="ECO:0007669"/>
    <property type="project" value="InterPro"/>
</dbReference>
<dbReference type="InterPro" id="IPR018936">
    <property type="entry name" value="PI3/4_kinase_CS"/>
</dbReference>
<dbReference type="InterPro" id="IPR016024">
    <property type="entry name" value="ARM-type_fold"/>
</dbReference>
<evidence type="ECO:0000259" key="9">
    <source>
        <dbReference type="PROSITE" id="PS51189"/>
    </source>
</evidence>
<dbReference type="EMBL" id="CAIX01000008">
    <property type="protein sequence ID" value="CCI40341.1"/>
    <property type="molecule type" value="Genomic_DNA"/>
</dbReference>
<proteinExistence type="inferred from homology"/>
<dbReference type="GO" id="GO:0004674">
    <property type="term" value="F:protein serine/threonine kinase activity"/>
    <property type="evidence" value="ECO:0007669"/>
    <property type="project" value="UniProtKB-KW"/>
</dbReference>
<dbReference type="InterPro" id="IPR036971">
    <property type="entry name" value="PDEase_catalytic_dom_sf"/>
</dbReference>
<evidence type="ECO:0000313" key="12">
    <source>
        <dbReference type="Proteomes" id="UP000053237"/>
    </source>
</evidence>
<keyword evidence="1" id="KW-0723">Serine/threonine-protein kinase</keyword>
<comment type="caution">
    <text evidence="11">The sequence shown here is derived from an EMBL/GenBank/DDBJ whole genome shotgun (WGS) entry which is preliminary data.</text>
</comment>
<dbReference type="PANTHER" id="PTHR37079">
    <property type="entry name" value="SERINE/THREONINE-PROTEIN KINASE ATM"/>
    <property type="match status" value="1"/>
</dbReference>
<feature type="compositionally biased region" description="Basic and acidic residues" evidence="7">
    <location>
        <begin position="4610"/>
        <end position="4621"/>
    </location>
</feature>
<feature type="domain" description="PI3K/PI4K catalytic" evidence="8">
    <location>
        <begin position="4309"/>
        <end position="4627"/>
    </location>
</feature>
<evidence type="ECO:0000256" key="6">
    <source>
        <dbReference type="RuleBase" id="RU363067"/>
    </source>
</evidence>
<dbReference type="PROSITE" id="PS00916">
    <property type="entry name" value="PI3_4_KINASE_2"/>
    <property type="match status" value="1"/>
</dbReference>
<comment type="cofactor">
    <cofactor evidence="6">
        <name>a divalent metal cation</name>
        <dbReference type="ChEBI" id="CHEBI:60240"/>
    </cofactor>
    <text evidence="6">Binds 2 divalent metal cations per subunit. Site 1 may preferentially bind zinc ions, while site 2 has a preference for magnesium and/or manganese ions.</text>
</comment>
<organism evidence="11 12">
    <name type="scientific">Albugo candida</name>
    <dbReference type="NCBI Taxonomy" id="65357"/>
    <lineage>
        <taxon>Eukaryota</taxon>
        <taxon>Sar</taxon>
        <taxon>Stramenopiles</taxon>
        <taxon>Oomycota</taxon>
        <taxon>Peronosporomycetes</taxon>
        <taxon>Albuginales</taxon>
        <taxon>Albuginaceae</taxon>
        <taxon>Albugo</taxon>
    </lineage>
</organism>
<dbReference type="CDD" id="cd00077">
    <property type="entry name" value="HDc"/>
    <property type="match status" value="1"/>
</dbReference>
<dbReference type="SUPFAM" id="SSF109604">
    <property type="entry name" value="HD-domain/PDEase-like"/>
    <property type="match status" value="1"/>
</dbReference>
<dbReference type="Gene3D" id="1.10.1070.11">
    <property type="entry name" value="Phosphatidylinositol 3-/4-kinase, catalytic domain"/>
    <property type="match status" value="1"/>
</dbReference>
<dbReference type="InterPro" id="IPR003018">
    <property type="entry name" value="GAF"/>
</dbReference>
<accession>A0A024G1B6</accession>
<keyword evidence="6" id="KW-0378">Hydrolase</keyword>
<dbReference type="PROSITE" id="PS00126">
    <property type="entry name" value="PDEASE_I_1"/>
    <property type="match status" value="1"/>
</dbReference>
<feature type="region of interest" description="Disordered" evidence="7">
    <location>
        <begin position="4600"/>
        <end position="4621"/>
    </location>
</feature>
<feature type="region of interest" description="Disordered" evidence="7">
    <location>
        <begin position="4689"/>
        <end position="4712"/>
    </location>
</feature>
<dbReference type="InParanoid" id="A0A024G1B6"/>
<dbReference type="Pfam" id="PF00454">
    <property type="entry name" value="PI3_PI4_kinase"/>
    <property type="match status" value="1"/>
</dbReference>
<keyword evidence="12" id="KW-1185">Reference proteome</keyword>
<dbReference type="OrthoDB" id="381190at2759"/>
<name>A0A024G1B6_9STRA</name>
<dbReference type="InterPro" id="IPR002073">
    <property type="entry name" value="PDEase_catalytic_dom"/>
</dbReference>
<dbReference type="PROSITE" id="PS51189">
    <property type="entry name" value="FAT"/>
    <property type="match status" value="1"/>
</dbReference>
<dbReference type="InterPro" id="IPR023174">
    <property type="entry name" value="PDEase_CS"/>
</dbReference>
<keyword evidence="4" id="KW-0418">Kinase</keyword>
<dbReference type="InterPro" id="IPR014009">
    <property type="entry name" value="PIK_FAT"/>
</dbReference>
<keyword evidence="6" id="KW-0479">Metal-binding</keyword>
<keyword evidence="3" id="KW-0808">Transferase</keyword>
<dbReference type="PROSITE" id="PS51845">
    <property type="entry name" value="PDEASE_I_2"/>
    <property type="match status" value="1"/>
</dbReference>
<feature type="compositionally biased region" description="Basic and acidic residues" evidence="7">
    <location>
        <begin position="4689"/>
        <end position="4700"/>
    </location>
</feature>
<dbReference type="SUPFAM" id="SSF56112">
    <property type="entry name" value="Protein kinase-like (PK-like)"/>
    <property type="match status" value="1"/>
</dbReference>
<evidence type="ECO:0000256" key="5">
    <source>
        <dbReference type="ARBA" id="ARBA00047899"/>
    </source>
</evidence>
<dbReference type="InterPro" id="IPR036940">
    <property type="entry name" value="PI3/4_kinase_cat_sf"/>
</dbReference>
<feature type="domain" description="PDEase" evidence="10">
    <location>
        <begin position="780"/>
        <end position="1142"/>
    </location>
</feature>
<evidence type="ECO:0000259" key="10">
    <source>
        <dbReference type="PROSITE" id="PS51845"/>
    </source>
</evidence>
<sequence length="4712" mass="535106">MQYCNEELDRSRRHDFHEMPSRKRWRLVLLQFSIISWLIKKLLHRHNERVVLSQQYIIDTLLLKKYSLEDSLTIIREQLISVIDIKDCNLVLRARSSFLVQLHDAVRKNFEVFSSELRMPDSIEDYDTSTSDKPSFCLPLMNADESIQAVAYIAEAHRSIVFSSYFSTKNRSQPNYIERYLRVLGRILQIIIARYVHAIEMNDNQESAQLNTSLDELHTGETRNRLNGMLRNSLANLTAILQEVVRARYCTVFSYDRSKGLQCVYTDHLKWFSLIQYGDELAQKCANENKIIQHDANAVFEVISDNMLQKEYSSLCVPIHDITGGVCGVLMQQIGRNEPFWDYTDTEITNRIGQHIGSALQIAKSSDHLETEEKLSSDFIASLSREIELTPLLHNASKLISSLFRSKPCRIFLVDSKKSTYHLPVQNVYPNSIGGPTRHFSALVGIIGSTIQSGDVLQISEACTDPRFDAMADGQDDLYMHSILVSPVRNHFGHFIGAIEIGCKTSAETFHESDENLIRRIAHCLGLTLWNSLRFECAKLATRKSDALLATFQAKSSSNEHVSDVFTAFTNITCKFMSVQHATIFFVDELGHTLHSRIDSRWNAYSIPMGQFLQGKVALSGELEHVPYDAQMHPELDHAYDELAKIKSKSILCAPIKSRVGLSMKRKQPGRVKEKVLAVLYVVNKVGFTNGGYFDDGDVELIKALSFGMASLVHHRAWELMFQPESSTSDADESAQVANAFLSQYTSAAYNVRRRSSHESRGSSGENTELGNAPNISKKVTPGEQPLIARYKKGTGFFSHYNVKSLPCHDTLCKWGLDPWKLSSTELVDSVVNMFETFELRQHFEIPVLTLRRFVMNVKNQYQSVPYHNYFHAFSTLHTVFMMLYAQVKVTAKRVFIEVVQSCANDPISPTNLRFEQIFAPRDVLAMFIAAYCHDMNHNGRNNEFHIRTSSRIALMYNDHSVLENMHAAACFETLRHPGQNVLATLDETEYHLIRKSIINAILATDMQNHANMVALLHEKFKPGVFQPSDDSHKELLINTIVHSADLSNPTLPHDLHIRWSVCLLQEFNMQYEEEVALGLSPTSYMNARPNSSEQGQVNLAFIDSCVFPIWSILNSALNGLEGCLQNIQENRQSELPQMVRRSQECDAEAHVAGKKDRQNTVTSTDVIWSEFKTYCNQLRHAKNLKDRNKAFNQLQVFMSSENHRYYVQKWRGWSLLISSVLFTVKEDAKDVFKDLDNSLMKNVGSIAIGKRKAGKIAKISKKNAFSIPKMTYWNYLCTLLGDANVAEGPILHLDANGRDVIKELFVFSGSVLECGVQLMTTSLQNEEIVECNTIQQKKKVVTVLTATCWQILKSVSDHRVYCNVLAPSQVDSVFKIAFKTLEFTDKNMFTSREPHGRPPCSIQSSFFLSASQQTNVALIMKKLYKGRCFGIGGQDAVSHVRFFETWFASLQYNNIGSVEVLAVTMLQAVTKLLERHWDYGLAMMMISSPGMNIIHFIQRAWKDTSFRLRGAYLDYLLLFCEALKQYRNGLLPFLAEIGSNEIDDSSLFREMNTLLSIFLHPKQLNQYLQGVDVISRALNLVCGEQETSSISRTENITSGELCINSLALQVEKQSCKFYQCTAELCFQHDGLLQRVQSTFEMNGPHAKLDQSAAATGSDNSLPAAAIGNYPLTSARDLLRTKLQTLFDVKIFIPHAELSGEHVTDNVLPRHPRLKSAGSYIFLLSSIVCRYGDASDCYLDGNIFFEVLLQCLDSKTIDVLQFLALLTLLKALGYLKYRSKIDEGMRLRLWETLLRSDLPYAATTDSSMIKNSAGSIVMQLTYACFTLLSPEFITREQNRLWKLPLFALHTKAAMNSNKNRRVQVKGVGASARKESRLQLSVSPLVFISQFIVQFELYEVEEEKECGQAPFTLRNIGTRPQTTRERLLATILFLLDFKSMYELDFDRQGTTSGDVFIIQSALSLIVLLGRAFSRQIIHTSPLMKNLMIPTFLYTMSQSFSDKRKKKTRCSNSVEWTSFGIFVTSEEEEVSRMIHQATWPLPFEEAHAQEAPLSVVIYREQMRSSDTNGTEGDQLTAYPESNRDTFAPIHPPPWLLDNQHSPNCIDVEARNKDSMSTKFTNFVPDSDIQTLFTDVVAWIGNRIDVVKSTLECLQPEDPASLAQINTTLDMAYVVFVLTNIDSVPAVSIKEQLRQLQQKIVASIIRNIQPDILLELLTLNNTAALTVQLLFRRLETLFLITKGPNALNTQADVTQSSIRLLATQLAMQVGALLESLVTSKKKITKSPTKFCAVSKPQISFGWPSQESPSVNRRKSPVSKSFSDTHTSIINDVPGECYLASEKEADFLDESAETRGGLKQSFIRHDIHVNVRMWALRLLTNLDISSAINIIQDVAQELQLTPEALIALASFLYRSHPTEQNLESHFLECSESVKRLALFLRLLDCAMEDIEKEAASTRLDVKDFFAKDVTIEKKAGDRVFAFYYQAFVALKACLSTFEKQKKSLLHFTTQSILPVDLTNMITKMLECTAQVGSETRYWTLEVIQLQVFEISFRLDPEYAAEFPDHCMQHLLHSVPFVRIIAARCLQSVFYMYPSGGAQIFSTLLQVLDEEYFSSKQSAQTTDGPKHDLPWNNRVMWHLLYVCGSSDINVLPSALAVFLWSLRHFSHRSEPGNIYSAAHEWLRSIGNFYGYPSAQDMMNSHMLQVWMQWCLKLGVDGSTERPFSILEALEAFPVYILSPLNVRTSSEHASIPCIAPRFFLRHISVILPVAILVQARVAHTQGTRIHFKSIQEVYSYLVDDDHNAMKIIGIHCISDSIALAAVLSTFGDRLDNAGQRKHVADLAAVIINAIKDENTLNDEFSSDQLTCIVAKITQLAMSVYLPESWISSGEESTYSTVLIAMVSGHDDRKFWKAALLKLEEEFLRVPTQMIEKPLDRINLPQIYACVWLLLLTTSCDSHSTRAEPTVDCLECLIDQTKSFWTEQEALSRFIMHILFTTTHHLLSTLSTTTKHFVKSSHEYTKALDRAPVEATSIIDSAEQLTRILCTLSEILAQEPASTHALGRRLTWMTEHVCRMMQVANDSKYLDKIKANLEALTLLLVQVAEISDKTWLNSDSIRSGLSPRLDALKVLFEKAKVKNDQRHGMRWGEPPTNHLYQSRPGLFATQNEDDELLRNIQDAKTLLHSNLGRSSENIDDITSITSRLLRSLLHEYTSHADQDDIISTHLRCIQAQTLGELGALDPYVFSLTPDYGQEERVQSWKGMVRQTAYNGSANHGSNMPLSMHEVMISELVRILFHPHSSSQWISPFHTARVLRKVLSTLCRLVSSDCANQAFMNWNCKEPGLKCFVEQLASVTLINWDQECLFFEHRTGPVHFIWSLPGKSGFDSWITHTTTSILKVSASLDEKLSSLACDVSIIALQPGLACQLFPHILYIIFQKYSKDNQTFKDIVDGLESICSSHRIQDIESYPSADRYAVQFLMHSLNFVREREKREFMEMVNVRPGRPSYILRGILAPIDLLRVAEATIHVKMPCSAMQYVEMWMERTYGELVNLGRVTPETPGKKNLDRARNILLEAYQFDATNADAMDGFNEKLSTSQRILSHTHGKDYAKALPLLDAIVQCSHFSGSGQLNNNIESLLYCLRRLGYEHLLGACVNLTSRSTADRSENGIKLQVQEYEYEKRWHQLEWDKKSDLAALMSWHDQEDDKEKVRYRHHCTLFHALRALVKNDTEQTLGIIQESQLAILKLVQFAVCGQEQVADSHKALLHLQHLKEVYDATKLLCRTDKEKSSAHSWEILLHQWFKRHDRIRGDFDSLESILRLEETLLKLLIQREWIAIDKQESNARYLEQQTSDWSSNALAKIYLLLACSSRKSKRIATATKALLFLQEMDESRRLSFEHMIQWRLEKSKLSWAQRDHRSAIQTAQVVLHQIDASSEPRHTLLVNVLTTLGSWLASQRSINSHVIINEYFLRATKIADCALTESGSFRVLVKAYRALGNYMADMYQQVQTRVSSNEWLAGKRVAEARQRELRACLDMEESKQKESRAHIHTLTKEIEFDHKERAKVESSVDNFLIGALQNYSKALQHTYIKGELAMIFRLVSLWFSNNHKSAVNETIHLVAESIPSYKFVPLSYQIISRIGSEPNGIGTKSQEFTFERVLNELVMKLAEQHPHHVLIHLIALRNSADVEGRGAAEFRVNAGDAKAQVAEEYMNKLYATKQGDLLRGLHLVSQAYGTLALFDTREEQKKSRKISLSKVKSQVPTQSRPHGKLVLFDHCTRYFLQKNQNVHNMPAVLTDSIEPRADMDYSDIARIRSFDPNFTVTETGIHRPKIIYCFGSDGRRYKQLVKGMDDTRQDLVIEQMFVTMNTFLQEDPATRKRKLRIRTYKVVPLSPISGVLEWVDSTLPWGSYLVGRTGKKNSAHERYHPHEWKHMECRNHLQNSVDKLAAYQEIEANFTPVFHHFFLETYPDPAIWYQCRLAYTKSVAVNSIVGYVVGIGDRHSQNILIHKDSAELVHIDFGVVFDQGLALLTPETIPFRLTRDIVDGMGATGCDGVFTHCAQETMRLLRNKSSSVITILEVFVYDPLYRWTISPLKALQLQCNRPMISERPKSSSVHHTKQDAKRNHNDAAARALIRVKQKLEGYEDPNAIKEHKMPTIIDVAHKTAAAGLIGLTIYGLVDVSRGFSILVKRNIDRKHAAKSSEMEKNAHSPSTAGPGPEP</sequence>
<gene>
    <name evidence="11" type="ORF">BN9_011250</name>
</gene>
<dbReference type="Gene3D" id="3.30.450.40">
    <property type="match status" value="3"/>
</dbReference>
<dbReference type="GO" id="GO:0006281">
    <property type="term" value="P:DNA repair"/>
    <property type="evidence" value="ECO:0007669"/>
    <property type="project" value="InterPro"/>
</dbReference>
<dbReference type="InterPro" id="IPR029016">
    <property type="entry name" value="GAF-like_dom_sf"/>
</dbReference>
<dbReference type="PANTHER" id="PTHR37079:SF4">
    <property type="entry name" value="SERINE_THREONINE-PROTEIN KINASE ATM"/>
    <property type="match status" value="1"/>
</dbReference>
<keyword evidence="2" id="KW-0140">cGMP</keyword>
<dbReference type="InterPro" id="IPR044107">
    <property type="entry name" value="PIKKc_ATM"/>
</dbReference>
<dbReference type="SMART" id="SM00146">
    <property type="entry name" value="PI3Kc"/>
    <property type="match status" value="1"/>
</dbReference>
<comment type="similarity">
    <text evidence="6">Belongs to the cyclic nucleotide phosphodiesterase family.</text>
</comment>
<feature type="region of interest" description="Disordered" evidence="7">
    <location>
        <begin position="2300"/>
        <end position="2319"/>
    </location>
</feature>
<dbReference type="GO" id="GO:0004114">
    <property type="term" value="F:3',5'-cyclic-nucleotide phosphodiesterase activity"/>
    <property type="evidence" value="ECO:0007669"/>
    <property type="project" value="InterPro"/>
</dbReference>
<dbReference type="Proteomes" id="UP000053237">
    <property type="component" value="Unassembled WGS sequence"/>
</dbReference>
<dbReference type="SUPFAM" id="SSF55781">
    <property type="entry name" value="GAF domain-like"/>
    <property type="match status" value="3"/>
</dbReference>
<evidence type="ECO:0000256" key="7">
    <source>
        <dbReference type="SAM" id="MobiDB-lite"/>
    </source>
</evidence>
<evidence type="ECO:0000259" key="8">
    <source>
        <dbReference type="PROSITE" id="PS50290"/>
    </source>
</evidence>
<dbReference type="InterPro" id="IPR000403">
    <property type="entry name" value="PI3/4_kinase_cat_dom"/>
</dbReference>
<dbReference type="STRING" id="65357.A0A024G1B6"/>
<dbReference type="CDD" id="cd05171">
    <property type="entry name" value="PIKKc_ATM"/>
    <property type="match status" value="1"/>
</dbReference>